<sequence>DPGMENCRVVAVRGAGAGAGAEAGAGEAMEAQQSRGEQSDD</sequence>
<organism evidence="2 3">
    <name type="scientific">Punica granatum</name>
    <name type="common">Pomegranate</name>
    <dbReference type="NCBI Taxonomy" id="22663"/>
    <lineage>
        <taxon>Eukaryota</taxon>
        <taxon>Viridiplantae</taxon>
        <taxon>Streptophyta</taxon>
        <taxon>Embryophyta</taxon>
        <taxon>Tracheophyta</taxon>
        <taxon>Spermatophyta</taxon>
        <taxon>Magnoliopsida</taxon>
        <taxon>eudicotyledons</taxon>
        <taxon>Gunneridae</taxon>
        <taxon>Pentapetalae</taxon>
        <taxon>rosids</taxon>
        <taxon>malvids</taxon>
        <taxon>Myrtales</taxon>
        <taxon>Lythraceae</taxon>
        <taxon>Punica</taxon>
    </lineage>
</organism>
<feature type="non-terminal residue" evidence="2">
    <location>
        <position position="1"/>
    </location>
</feature>
<proteinExistence type="predicted"/>
<gene>
    <name evidence="2" type="ORF">CRG98_048855</name>
</gene>
<comment type="caution">
    <text evidence="2">The sequence shown here is derived from an EMBL/GenBank/DDBJ whole genome shotgun (WGS) entry which is preliminary data.</text>
</comment>
<keyword evidence="3" id="KW-1185">Reference proteome</keyword>
<dbReference type="Proteomes" id="UP000233551">
    <property type="component" value="Unassembled WGS sequence"/>
</dbReference>
<accession>A0A2I0HGE7</accession>
<feature type="region of interest" description="Disordered" evidence="1">
    <location>
        <begin position="16"/>
        <end position="41"/>
    </location>
</feature>
<protein>
    <submittedName>
        <fullName evidence="2">Uncharacterized protein</fullName>
    </submittedName>
</protein>
<feature type="compositionally biased region" description="Polar residues" evidence="1">
    <location>
        <begin position="32"/>
        <end position="41"/>
    </location>
</feature>
<reference evidence="2 3" key="1">
    <citation type="submission" date="2017-11" db="EMBL/GenBank/DDBJ databases">
        <title>De-novo sequencing of pomegranate (Punica granatum L.) genome.</title>
        <authorList>
            <person name="Akparov Z."/>
            <person name="Amiraslanov A."/>
            <person name="Hajiyeva S."/>
            <person name="Abbasov M."/>
            <person name="Kaur K."/>
            <person name="Hamwieh A."/>
            <person name="Solovyev V."/>
            <person name="Salamov A."/>
            <person name="Braich B."/>
            <person name="Kosarev P."/>
            <person name="Mahmoud A."/>
            <person name="Hajiyev E."/>
            <person name="Babayeva S."/>
            <person name="Izzatullayeva V."/>
            <person name="Mammadov A."/>
            <person name="Mammadov A."/>
            <person name="Sharifova S."/>
            <person name="Ojaghi J."/>
            <person name="Eynullazada K."/>
            <person name="Bayramov B."/>
            <person name="Abdulazimova A."/>
            <person name="Shahmuradov I."/>
        </authorList>
    </citation>
    <scope>NUCLEOTIDE SEQUENCE [LARGE SCALE GENOMIC DNA]</scope>
    <source>
        <strain evidence="3">cv. AG2017</strain>
        <tissue evidence="2">Leaf</tissue>
    </source>
</reference>
<name>A0A2I0HGE7_PUNGR</name>
<evidence type="ECO:0000256" key="1">
    <source>
        <dbReference type="SAM" id="MobiDB-lite"/>
    </source>
</evidence>
<dbReference type="AlphaFoldDB" id="A0A2I0HGE7"/>
<evidence type="ECO:0000313" key="2">
    <source>
        <dbReference type="EMBL" id="PKI26456.1"/>
    </source>
</evidence>
<dbReference type="EMBL" id="PGOL01027431">
    <property type="protein sequence ID" value="PKI26456.1"/>
    <property type="molecule type" value="Genomic_DNA"/>
</dbReference>
<evidence type="ECO:0000313" key="3">
    <source>
        <dbReference type="Proteomes" id="UP000233551"/>
    </source>
</evidence>